<dbReference type="CDD" id="cd12152">
    <property type="entry name" value="F1-ATPase_delta"/>
    <property type="match status" value="1"/>
</dbReference>
<accession>A0A1Y1Z8Y1</accession>
<evidence type="ECO:0000313" key="15">
    <source>
        <dbReference type="EMBL" id="ORY06723.1"/>
    </source>
</evidence>
<keyword evidence="12" id="KW-0066">ATP synthesis</keyword>
<keyword evidence="7" id="KW-0809">Transit peptide</keyword>
<evidence type="ECO:0000256" key="11">
    <source>
        <dbReference type="ARBA" id="ARBA00023196"/>
    </source>
</evidence>
<dbReference type="InParanoid" id="A0A1Y1Z8Y1"/>
<dbReference type="PANTHER" id="PTHR13822">
    <property type="entry name" value="ATP SYNTHASE DELTA/EPSILON CHAIN"/>
    <property type="match status" value="1"/>
</dbReference>
<keyword evidence="8" id="KW-0406">Ion transport</keyword>
<comment type="subcellular location">
    <subcellularLocation>
        <location evidence="1">Mitochondrion inner membrane</location>
    </subcellularLocation>
</comment>
<proteinExistence type="inferred from homology"/>
<dbReference type="Pfam" id="PF02823">
    <property type="entry name" value="ATP-synt_DE_N"/>
    <property type="match status" value="1"/>
</dbReference>
<dbReference type="HAMAP" id="MF_00530">
    <property type="entry name" value="ATP_synth_epsil_bac"/>
    <property type="match status" value="1"/>
</dbReference>
<dbReference type="OrthoDB" id="270171at2759"/>
<dbReference type="Gene3D" id="1.20.5.440">
    <property type="entry name" value="ATP synthase delta/epsilon subunit, C-terminal domain"/>
    <property type="match status" value="1"/>
</dbReference>
<evidence type="ECO:0000256" key="2">
    <source>
        <dbReference type="ARBA" id="ARBA00005712"/>
    </source>
</evidence>
<keyword evidence="11" id="KW-0139">CF(1)</keyword>
<gene>
    <name evidence="15" type="ORF">K493DRAFT_403937</name>
</gene>
<evidence type="ECO:0000256" key="8">
    <source>
        <dbReference type="ARBA" id="ARBA00023065"/>
    </source>
</evidence>
<dbReference type="GO" id="GO:0046933">
    <property type="term" value="F:proton-transporting ATP synthase activity, rotational mechanism"/>
    <property type="evidence" value="ECO:0007669"/>
    <property type="project" value="InterPro"/>
</dbReference>
<dbReference type="InterPro" id="IPR020546">
    <property type="entry name" value="ATP_synth_F1_dsu/esu_N"/>
</dbReference>
<sequence>MNFLTRTTRVIRPARFDIIHTALRSYATDAPAVNDKLVLNFVLPHQVLFKKTTVQQVNLASTSGDMGILANHVPSIEQLRPGIVEVITEQNTQKWFVSGGFAVVNPDSTLNINAVEAFPLEEFSPEAVKEGLDRANQVLGSNASEQEKVVAKIEQEVFEALQSAVGKSA</sequence>
<evidence type="ECO:0000256" key="1">
    <source>
        <dbReference type="ARBA" id="ARBA00004273"/>
    </source>
</evidence>
<keyword evidence="9" id="KW-0496">Mitochondrion</keyword>
<evidence type="ECO:0000256" key="4">
    <source>
        <dbReference type="ARBA" id="ARBA00022448"/>
    </source>
</evidence>
<evidence type="ECO:0000259" key="14">
    <source>
        <dbReference type="Pfam" id="PF02823"/>
    </source>
</evidence>
<keyword evidence="4" id="KW-0813">Transport</keyword>
<dbReference type="InterPro" id="IPR036771">
    <property type="entry name" value="ATPsynth_dsu/esu_N"/>
</dbReference>
<evidence type="ECO:0000256" key="10">
    <source>
        <dbReference type="ARBA" id="ARBA00023136"/>
    </source>
</evidence>
<keyword evidence="6" id="KW-0999">Mitochondrion inner membrane</keyword>
<keyword evidence="16" id="KW-1185">Reference proteome</keyword>
<evidence type="ECO:0000256" key="12">
    <source>
        <dbReference type="ARBA" id="ARBA00023310"/>
    </source>
</evidence>
<dbReference type="AlphaFoldDB" id="A0A1Y1Z8Y1"/>
<dbReference type="FunFam" id="2.60.15.10:FF:000003">
    <property type="entry name" value="ATP synthase subunit delta, mitochondrial"/>
    <property type="match status" value="1"/>
</dbReference>
<dbReference type="Proteomes" id="UP000193498">
    <property type="component" value="Unassembled WGS sequence"/>
</dbReference>
<dbReference type="GO" id="GO:0005743">
    <property type="term" value="C:mitochondrial inner membrane"/>
    <property type="evidence" value="ECO:0007669"/>
    <property type="project" value="UniProtKB-SubCell"/>
</dbReference>
<evidence type="ECO:0000256" key="7">
    <source>
        <dbReference type="ARBA" id="ARBA00022946"/>
    </source>
</evidence>
<dbReference type="InterPro" id="IPR001469">
    <property type="entry name" value="ATP_synth_F1_dsu/esu"/>
</dbReference>
<comment type="caution">
    <text evidence="15">The sequence shown here is derived from an EMBL/GenBank/DDBJ whole genome shotgun (WGS) entry which is preliminary data.</text>
</comment>
<evidence type="ECO:0000256" key="6">
    <source>
        <dbReference type="ARBA" id="ARBA00022792"/>
    </source>
</evidence>
<evidence type="ECO:0000256" key="3">
    <source>
        <dbReference type="ARBA" id="ARBA00016960"/>
    </source>
</evidence>
<dbReference type="Gene3D" id="2.60.15.10">
    <property type="entry name" value="F0F1 ATP synthase delta/epsilon subunit, N-terminal"/>
    <property type="match status" value="1"/>
</dbReference>
<dbReference type="STRING" id="1314790.A0A1Y1Z8Y1"/>
<dbReference type="FunCoup" id="A0A1Y1Z8Y1">
    <property type="interactions" value="556"/>
</dbReference>
<keyword evidence="10" id="KW-0472">Membrane</keyword>
<dbReference type="SUPFAM" id="SSF51344">
    <property type="entry name" value="Epsilon subunit of F1F0-ATP synthase N-terminal domain"/>
    <property type="match status" value="1"/>
</dbReference>
<evidence type="ECO:0000313" key="16">
    <source>
        <dbReference type="Proteomes" id="UP000193498"/>
    </source>
</evidence>
<evidence type="ECO:0000256" key="13">
    <source>
        <dbReference type="ARBA" id="ARBA00031669"/>
    </source>
</evidence>
<dbReference type="GO" id="GO:0045259">
    <property type="term" value="C:proton-transporting ATP synthase complex"/>
    <property type="evidence" value="ECO:0007669"/>
    <property type="project" value="UniProtKB-KW"/>
</dbReference>
<reference evidence="15 16" key="1">
    <citation type="submission" date="2016-07" db="EMBL/GenBank/DDBJ databases">
        <title>Pervasive Adenine N6-methylation of Active Genes in Fungi.</title>
        <authorList>
            <consortium name="DOE Joint Genome Institute"/>
            <person name="Mondo S.J."/>
            <person name="Dannebaum R.O."/>
            <person name="Kuo R.C."/>
            <person name="Labutti K."/>
            <person name="Haridas S."/>
            <person name="Kuo A."/>
            <person name="Salamov A."/>
            <person name="Ahrendt S.R."/>
            <person name="Lipzen A."/>
            <person name="Sullivan W."/>
            <person name="Andreopoulos W.B."/>
            <person name="Clum A."/>
            <person name="Lindquist E."/>
            <person name="Daum C."/>
            <person name="Ramamoorthy G.K."/>
            <person name="Gryganskyi A."/>
            <person name="Culley D."/>
            <person name="Magnuson J.K."/>
            <person name="James T.Y."/>
            <person name="O'Malley M.A."/>
            <person name="Stajich J.E."/>
            <person name="Spatafora J.W."/>
            <person name="Visel A."/>
            <person name="Grigoriev I.V."/>
        </authorList>
    </citation>
    <scope>NUCLEOTIDE SEQUENCE [LARGE SCALE GENOMIC DNA]</scope>
    <source>
        <strain evidence="15 16">CBS 931.73</strain>
    </source>
</reference>
<feature type="domain" description="ATP synthase F1 complex delta/epsilon subunit N-terminal" evidence="14">
    <location>
        <begin position="39"/>
        <end position="108"/>
    </location>
</feature>
<organism evidence="15 16">
    <name type="scientific">Basidiobolus meristosporus CBS 931.73</name>
    <dbReference type="NCBI Taxonomy" id="1314790"/>
    <lineage>
        <taxon>Eukaryota</taxon>
        <taxon>Fungi</taxon>
        <taxon>Fungi incertae sedis</taxon>
        <taxon>Zoopagomycota</taxon>
        <taxon>Entomophthoromycotina</taxon>
        <taxon>Basidiobolomycetes</taxon>
        <taxon>Basidiobolales</taxon>
        <taxon>Basidiobolaceae</taxon>
        <taxon>Basidiobolus</taxon>
    </lineage>
</organism>
<name>A0A1Y1Z8Y1_9FUNG</name>
<protein>
    <recommendedName>
        <fullName evidence="3">ATP synthase subunit delta, mitochondrial</fullName>
    </recommendedName>
    <alternativeName>
        <fullName evidence="13">F-ATPase delta subunit</fullName>
    </alternativeName>
</protein>
<evidence type="ECO:0000256" key="5">
    <source>
        <dbReference type="ARBA" id="ARBA00022781"/>
    </source>
</evidence>
<keyword evidence="5" id="KW-0375">Hydrogen ion transport</keyword>
<evidence type="ECO:0000256" key="9">
    <source>
        <dbReference type="ARBA" id="ARBA00023128"/>
    </source>
</evidence>
<dbReference type="PANTHER" id="PTHR13822:SF7">
    <property type="entry name" value="ATP SYNTHASE SUBUNIT DELTA, MITOCHONDRIAL"/>
    <property type="match status" value="1"/>
</dbReference>
<comment type="similarity">
    <text evidence="2">Belongs to the ATPase epsilon chain family.</text>
</comment>
<dbReference type="EMBL" id="MCFE01000014">
    <property type="protein sequence ID" value="ORY06723.1"/>
    <property type="molecule type" value="Genomic_DNA"/>
</dbReference>